<organism evidence="2">
    <name type="scientific">uncultured prokaryote</name>
    <dbReference type="NCBI Taxonomy" id="198431"/>
    <lineage>
        <taxon>unclassified sequences</taxon>
        <taxon>environmental samples</taxon>
    </lineage>
</organism>
<dbReference type="Pfam" id="PF01402">
    <property type="entry name" value="RHH_1"/>
    <property type="match status" value="1"/>
</dbReference>
<geneLocation type="plasmid" evidence="2">
    <name>pRGFK1616</name>
</geneLocation>
<dbReference type="InterPro" id="IPR013321">
    <property type="entry name" value="Arc_rbn_hlx_hlx"/>
</dbReference>
<dbReference type="InterPro" id="IPR002145">
    <property type="entry name" value="CopG"/>
</dbReference>
<name>A0A0H5Q7Z0_9ZZZZ</name>
<feature type="domain" description="Ribbon-helix-helix protein CopG" evidence="1">
    <location>
        <begin position="2"/>
        <end position="30"/>
    </location>
</feature>
<proteinExistence type="predicted"/>
<evidence type="ECO:0000313" key="2">
    <source>
        <dbReference type="EMBL" id="CRY97515.1"/>
    </source>
</evidence>
<dbReference type="GO" id="GO:0006355">
    <property type="term" value="P:regulation of DNA-templated transcription"/>
    <property type="evidence" value="ECO:0007669"/>
    <property type="project" value="InterPro"/>
</dbReference>
<dbReference type="Gene3D" id="1.10.1220.10">
    <property type="entry name" value="Met repressor-like"/>
    <property type="match status" value="1"/>
</dbReference>
<dbReference type="EMBL" id="LN854126">
    <property type="protein sequence ID" value="CRY97515.1"/>
    <property type="molecule type" value="Genomic_DNA"/>
</dbReference>
<dbReference type="SUPFAM" id="SSF47598">
    <property type="entry name" value="Ribbon-helix-helix"/>
    <property type="match status" value="1"/>
</dbReference>
<dbReference type="InterPro" id="IPR010985">
    <property type="entry name" value="Ribbon_hlx_hlx"/>
</dbReference>
<dbReference type="CDD" id="cd21631">
    <property type="entry name" value="RHH_CopG_NikR-like"/>
    <property type="match status" value="1"/>
</dbReference>
<reference evidence="2" key="2">
    <citation type="submission" date="2015-07" db="EMBL/GenBank/DDBJ databases">
        <title>Plasmids, circular viruses and viroids from rat gut.</title>
        <authorList>
            <person name="Jorgensen T.J."/>
            <person name="Hansen M.A."/>
            <person name="Xu Z."/>
            <person name="Tabak M.A."/>
            <person name="Sorensen S.J."/>
            <person name="Hansen L.H."/>
        </authorList>
    </citation>
    <scope>NUCLEOTIDE SEQUENCE</scope>
    <source>
        <plasmid evidence="2">pRGFK1616</plasmid>
    </source>
</reference>
<reference evidence="2" key="1">
    <citation type="submission" date="2015-06" db="EMBL/GenBank/DDBJ databases">
        <authorList>
            <person name="Joergensen T."/>
        </authorList>
    </citation>
    <scope>NUCLEOTIDE SEQUENCE</scope>
    <source>
        <plasmid evidence="2">pRGFK1616</plasmid>
    </source>
</reference>
<accession>A0A0H5Q7Z0</accession>
<dbReference type="AlphaFoldDB" id="A0A0H5Q7Z0"/>
<sequence length="86" mass="9845">MKVNITLDDELLKRIDEYADRNYMSRSGLLSLSATQYLNANEMVLAISDMALSMRKIAETGKVDHETIEQLEDFERLARMMSESLA</sequence>
<protein>
    <recommendedName>
        <fullName evidence="1">Ribbon-helix-helix protein CopG domain-containing protein</fullName>
    </recommendedName>
</protein>
<evidence type="ECO:0000259" key="1">
    <source>
        <dbReference type="Pfam" id="PF01402"/>
    </source>
</evidence>
<keyword evidence="2" id="KW-0614">Plasmid</keyword>